<dbReference type="Pfam" id="PF13380">
    <property type="entry name" value="CoA_binding_2"/>
    <property type="match status" value="1"/>
</dbReference>
<name>X1EP88_9ZZZZ</name>
<evidence type="ECO:0000256" key="2">
    <source>
        <dbReference type="ARBA" id="ARBA00022741"/>
    </source>
</evidence>
<dbReference type="SMART" id="SM00881">
    <property type="entry name" value="CoA_binding"/>
    <property type="match status" value="1"/>
</dbReference>
<comment type="caution">
    <text evidence="5">The sequence shown here is derived from an EMBL/GenBank/DDBJ whole genome shotgun (WGS) entry which is preliminary data.</text>
</comment>
<feature type="domain" description="CoA-binding" evidence="4">
    <location>
        <begin position="5"/>
        <end position="103"/>
    </location>
</feature>
<dbReference type="InterPro" id="IPR051538">
    <property type="entry name" value="Acyl-CoA_Synth/Transferase"/>
</dbReference>
<sequence length="150" mass="15986">MLENFFKPDTVAVVGASIKHMKLGNQILENLLKDGFPGRIFPINAKADSTTRIMGIKAYPSLVEVPQPIDLAIVVVPSRGVLSVIQDCGAKGIDSVVIISAGFKEVDEEGAKLESELLKLSKDLGIHILGPNVLGIIDAHHHLNASFAPA</sequence>
<evidence type="ECO:0000259" key="4">
    <source>
        <dbReference type="SMART" id="SM00881"/>
    </source>
</evidence>
<evidence type="ECO:0000313" key="5">
    <source>
        <dbReference type="EMBL" id="GAH18934.1"/>
    </source>
</evidence>
<dbReference type="SUPFAM" id="SSF51735">
    <property type="entry name" value="NAD(P)-binding Rossmann-fold domains"/>
    <property type="match status" value="1"/>
</dbReference>
<dbReference type="InterPro" id="IPR036291">
    <property type="entry name" value="NAD(P)-bd_dom_sf"/>
</dbReference>
<dbReference type="GO" id="GO:0005524">
    <property type="term" value="F:ATP binding"/>
    <property type="evidence" value="ECO:0007669"/>
    <property type="project" value="UniProtKB-KW"/>
</dbReference>
<proteinExistence type="predicted"/>
<accession>X1EP88</accession>
<keyword evidence="1" id="KW-0436">Ligase</keyword>
<feature type="non-terminal residue" evidence="5">
    <location>
        <position position="150"/>
    </location>
</feature>
<keyword evidence="3" id="KW-0067">ATP-binding</keyword>
<dbReference type="GO" id="GO:0016874">
    <property type="term" value="F:ligase activity"/>
    <property type="evidence" value="ECO:0007669"/>
    <property type="project" value="UniProtKB-KW"/>
</dbReference>
<dbReference type="AlphaFoldDB" id="X1EP88"/>
<dbReference type="PANTHER" id="PTHR43334">
    <property type="entry name" value="ACETATE--COA LIGASE [ADP-FORMING]"/>
    <property type="match status" value="1"/>
</dbReference>
<evidence type="ECO:0000256" key="3">
    <source>
        <dbReference type="ARBA" id="ARBA00022840"/>
    </source>
</evidence>
<dbReference type="PANTHER" id="PTHR43334:SF1">
    <property type="entry name" value="3-HYDROXYPROPIONATE--COA LIGASE [ADP-FORMING]"/>
    <property type="match status" value="1"/>
</dbReference>
<gene>
    <name evidence="5" type="ORF">S03H2_06530</name>
</gene>
<dbReference type="InterPro" id="IPR003781">
    <property type="entry name" value="CoA-bd"/>
</dbReference>
<organism evidence="5">
    <name type="scientific">marine sediment metagenome</name>
    <dbReference type="NCBI Taxonomy" id="412755"/>
    <lineage>
        <taxon>unclassified sequences</taxon>
        <taxon>metagenomes</taxon>
        <taxon>ecological metagenomes</taxon>
    </lineage>
</organism>
<keyword evidence="2" id="KW-0547">Nucleotide-binding</keyword>
<dbReference type="Gene3D" id="3.40.50.720">
    <property type="entry name" value="NAD(P)-binding Rossmann-like Domain"/>
    <property type="match status" value="1"/>
</dbReference>
<dbReference type="EMBL" id="BARU01002878">
    <property type="protein sequence ID" value="GAH18934.1"/>
    <property type="molecule type" value="Genomic_DNA"/>
</dbReference>
<protein>
    <recommendedName>
        <fullName evidence="4">CoA-binding domain-containing protein</fullName>
    </recommendedName>
</protein>
<reference evidence="5" key="1">
    <citation type="journal article" date="2014" name="Front. Microbiol.">
        <title>High frequency of phylogenetically diverse reductive dehalogenase-homologous genes in deep subseafloor sedimentary metagenomes.</title>
        <authorList>
            <person name="Kawai M."/>
            <person name="Futagami T."/>
            <person name="Toyoda A."/>
            <person name="Takaki Y."/>
            <person name="Nishi S."/>
            <person name="Hori S."/>
            <person name="Arai W."/>
            <person name="Tsubouchi T."/>
            <person name="Morono Y."/>
            <person name="Uchiyama I."/>
            <person name="Ito T."/>
            <person name="Fujiyama A."/>
            <person name="Inagaki F."/>
            <person name="Takami H."/>
        </authorList>
    </citation>
    <scope>NUCLEOTIDE SEQUENCE</scope>
    <source>
        <strain evidence="5">Expedition CK06-06</strain>
    </source>
</reference>
<evidence type="ECO:0000256" key="1">
    <source>
        <dbReference type="ARBA" id="ARBA00022598"/>
    </source>
</evidence>